<protein>
    <submittedName>
        <fullName evidence="1">Uncharacterized protein</fullName>
    </submittedName>
</protein>
<dbReference type="Proteomes" id="UP000824071">
    <property type="component" value="Unassembled WGS sequence"/>
</dbReference>
<proteinExistence type="predicted"/>
<accession>A0A9D1LC20</accession>
<sequence>MYLYLAVEQQMHTAQAGAYRTFGLEIYETAGGRLQKCGGADDVWPEAGPVCALARDCTLEQVEPCHLLDVVADWLAARR</sequence>
<name>A0A9D1LC20_9FIRM</name>
<reference evidence="1" key="2">
    <citation type="journal article" date="2021" name="PeerJ">
        <title>Extensive microbial diversity within the chicken gut microbiome revealed by metagenomics and culture.</title>
        <authorList>
            <person name="Gilroy R."/>
            <person name="Ravi A."/>
            <person name="Getino M."/>
            <person name="Pursley I."/>
            <person name="Horton D.L."/>
            <person name="Alikhan N.F."/>
            <person name="Baker D."/>
            <person name="Gharbi K."/>
            <person name="Hall N."/>
            <person name="Watson M."/>
            <person name="Adriaenssens E.M."/>
            <person name="Foster-Nyarko E."/>
            <person name="Jarju S."/>
            <person name="Secka A."/>
            <person name="Antonio M."/>
            <person name="Oren A."/>
            <person name="Chaudhuri R.R."/>
            <person name="La Ragione R."/>
            <person name="Hildebrand F."/>
            <person name="Pallen M.J."/>
        </authorList>
    </citation>
    <scope>NUCLEOTIDE SEQUENCE</scope>
    <source>
        <strain evidence="1">ChiGjej1B1-19959</strain>
    </source>
</reference>
<dbReference type="EMBL" id="DVMW01000002">
    <property type="protein sequence ID" value="HIU35068.1"/>
    <property type="molecule type" value="Genomic_DNA"/>
</dbReference>
<evidence type="ECO:0000313" key="2">
    <source>
        <dbReference type="Proteomes" id="UP000824071"/>
    </source>
</evidence>
<dbReference type="AlphaFoldDB" id="A0A9D1LC20"/>
<organism evidence="1 2">
    <name type="scientific">Candidatus Fimenecus excrementigallinarum</name>
    <dbReference type="NCBI Taxonomy" id="2840816"/>
    <lineage>
        <taxon>Bacteria</taxon>
        <taxon>Bacillati</taxon>
        <taxon>Bacillota</taxon>
        <taxon>Clostridia</taxon>
        <taxon>Candidatus Fimenecus</taxon>
    </lineage>
</organism>
<gene>
    <name evidence="1" type="ORF">IAC53_00450</name>
</gene>
<evidence type="ECO:0000313" key="1">
    <source>
        <dbReference type="EMBL" id="HIU35068.1"/>
    </source>
</evidence>
<comment type="caution">
    <text evidence="1">The sequence shown here is derived from an EMBL/GenBank/DDBJ whole genome shotgun (WGS) entry which is preliminary data.</text>
</comment>
<reference evidence="1" key="1">
    <citation type="submission" date="2020-10" db="EMBL/GenBank/DDBJ databases">
        <authorList>
            <person name="Gilroy R."/>
        </authorList>
    </citation>
    <scope>NUCLEOTIDE SEQUENCE</scope>
    <source>
        <strain evidence="1">ChiGjej1B1-19959</strain>
    </source>
</reference>